<dbReference type="InterPro" id="IPR001155">
    <property type="entry name" value="OxRdtase_FMN_N"/>
</dbReference>
<evidence type="ECO:0000313" key="6">
    <source>
        <dbReference type="EMBL" id="OKL64377.1"/>
    </source>
</evidence>
<dbReference type="GO" id="GO:0016491">
    <property type="term" value="F:oxidoreductase activity"/>
    <property type="evidence" value="ECO:0007669"/>
    <property type="project" value="UniProtKB-KW"/>
</dbReference>
<gene>
    <name evidence="6" type="ORF">UA08_00766</name>
</gene>
<accession>A0A225BEC7</accession>
<dbReference type="RefSeq" id="XP_020124498.1">
    <property type="nucleotide sequence ID" value="XM_020260608.1"/>
</dbReference>
<comment type="caution">
    <text evidence="6">The sequence shown here is derived from an EMBL/GenBank/DDBJ whole genome shotgun (WGS) entry which is preliminary data.</text>
</comment>
<dbReference type="EMBL" id="LFMY01000001">
    <property type="protein sequence ID" value="OKL64377.1"/>
    <property type="molecule type" value="Genomic_DNA"/>
</dbReference>
<dbReference type="GO" id="GO:0010181">
    <property type="term" value="F:FMN binding"/>
    <property type="evidence" value="ECO:0007669"/>
    <property type="project" value="InterPro"/>
</dbReference>
<dbReference type="SUPFAM" id="SSF51395">
    <property type="entry name" value="FMN-linked oxidoreductases"/>
    <property type="match status" value="1"/>
</dbReference>
<keyword evidence="3" id="KW-0288">FMN</keyword>
<keyword evidence="2" id="KW-0285">Flavoprotein</keyword>
<dbReference type="Gene3D" id="3.20.20.70">
    <property type="entry name" value="Aldolase class I"/>
    <property type="match status" value="2"/>
</dbReference>
<dbReference type="GeneID" id="31000521"/>
<name>A0A225BEC7_TALAT</name>
<dbReference type="OrthoDB" id="1663137at2759"/>
<dbReference type="Pfam" id="PF00724">
    <property type="entry name" value="Oxidored_FMN"/>
    <property type="match status" value="1"/>
</dbReference>
<dbReference type="STRING" id="1441469.A0A225BEC7"/>
<sequence>MAENMAPKSGLPTERFNISYGEWARGGWGMLLTGNVQVDADYLGNVGEASVDPSLEPELSMAWKEWASACNSHGTPTLMQLNHTGRQSPIMAGKRGLWTKTIAPSPIPLDMGPFLLAKALVPLVFGTPREMSQADINKVIEQFTYASRKAAEAGTDEYGGSAANRARIVVQTLESIKRAVPAGFCVGIKFNSVDQQSTDELRDCIEQLKLIVATNIDFVEISGGTWEDPKMMSNVDYDMRKAKSEHTKAREAFFLDFAKAIRNEFPSIPLMVTGGFRTRSGMRSAVQSGGCDLVGIARPAAILPQLPNDIIFNQKVNDEDAVLPCKHLETPLLAKVTGIKAIGSGAESKWYGLQISKMTRNV</sequence>
<dbReference type="AlphaFoldDB" id="A0A225BEC7"/>
<proteinExistence type="inferred from homology"/>
<keyword evidence="7" id="KW-1185">Reference proteome</keyword>
<feature type="domain" description="NADH:flavin oxidoreductase/NADH oxidase N-terminal" evidence="5">
    <location>
        <begin position="155"/>
        <end position="309"/>
    </location>
</feature>
<dbReference type="InterPro" id="IPR013785">
    <property type="entry name" value="Aldolase_TIM"/>
</dbReference>
<dbReference type="Proteomes" id="UP000214365">
    <property type="component" value="Unassembled WGS sequence"/>
</dbReference>
<evidence type="ECO:0000256" key="1">
    <source>
        <dbReference type="ARBA" id="ARBA00005979"/>
    </source>
</evidence>
<dbReference type="PANTHER" id="PTHR43656:SF2">
    <property type="entry name" value="BINDING OXIDOREDUCTASE, PUTATIVE (AFU_ORTHOLOGUE AFUA_2G08260)-RELATED"/>
    <property type="match status" value="1"/>
</dbReference>
<evidence type="ECO:0000256" key="2">
    <source>
        <dbReference type="ARBA" id="ARBA00022630"/>
    </source>
</evidence>
<reference evidence="6 7" key="1">
    <citation type="submission" date="2015-06" db="EMBL/GenBank/DDBJ databases">
        <title>Talaromyces atroroseus IBT 11181 draft genome.</title>
        <authorList>
            <person name="Rasmussen K.B."/>
            <person name="Rasmussen S."/>
            <person name="Petersen B."/>
            <person name="Sicheritz-Ponten T."/>
            <person name="Mortensen U.H."/>
            <person name="Thrane U."/>
        </authorList>
    </citation>
    <scope>NUCLEOTIDE SEQUENCE [LARGE SCALE GENOMIC DNA]</scope>
    <source>
        <strain evidence="6 7">IBT 11181</strain>
    </source>
</reference>
<dbReference type="InterPro" id="IPR051799">
    <property type="entry name" value="NADH_flavin_oxidoreductase"/>
</dbReference>
<evidence type="ECO:0000259" key="5">
    <source>
        <dbReference type="Pfam" id="PF00724"/>
    </source>
</evidence>
<protein>
    <recommendedName>
        <fullName evidence="5">NADH:flavin oxidoreductase/NADH oxidase N-terminal domain-containing protein</fullName>
    </recommendedName>
</protein>
<dbReference type="PANTHER" id="PTHR43656">
    <property type="entry name" value="BINDING OXIDOREDUCTASE, PUTATIVE (AFU_ORTHOLOGUE AFUA_2G08260)-RELATED"/>
    <property type="match status" value="1"/>
</dbReference>
<comment type="similarity">
    <text evidence="1">Belongs to the NADH:flavin oxidoreductase/NADH oxidase family.</text>
</comment>
<evidence type="ECO:0000256" key="4">
    <source>
        <dbReference type="ARBA" id="ARBA00023002"/>
    </source>
</evidence>
<keyword evidence="4" id="KW-0560">Oxidoreductase</keyword>
<evidence type="ECO:0000313" key="7">
    <source>
        <dbReference type="Proteomes" id="UP000214365"/>
    </source>
</evidence>
<organism evidence="6 7">
    <name type="scientific">Talaromyces atroroseus</name>
    <dbReference type="NCBI Taxonomy" id="1441469"/>
    <lineage>
        <taxon>Eukaryota</taxon>
        <taxon>Fungi</taxon>
        <taxon>Dikarya</taxon>
        <taxon>Ascomycota</taxon>
        <taxon>Pezizomycotina</taxon>
        <taxon>Eurotiomycetes</taxon>
        <taxon>Eurotiomycetidae</taxon>
        <taxon>Eurotiales</taxon>
        <taxon>Trichocomaceae</taxon>
        <taxon>Talaromyces</taxon>
        <taxon>Talaromyces sect. Trachyspermi</taxon>
    </lineage>
</organism>
<evidence type="ECO:0000256" key="3">
    <source>
        <dbReference type="ARBA" id="ARBA00022643"/>
    </source>
</evidence>